<dbReference type="Proteomes" id="UP000186469">
    <property type="component" value="Unassembled WGS sequence"/>
</dbReference>
<dbReference type="STRING" id="1121455.SAMN02745728_00464"/>
<dbReference type="AlphaFoldDB" id="A0A1M7S5W9"/>
<dbReference type="EMBL" id="FRDI01000003">
    <property type="protein sequence ID" value="SHN53866.1"/>
    <property type="molecule type" value="Genomic_DNA"/>
</dbReference>
<keyword evidence="2" id="KW-1185">Reference proteome</keyword>
<name>A0A1M7S5W9_9BACT</name>
<protein>
    <submittedName>
        <fullName evidence="1">Uncharacterized protein</fullName>
    </submittedName>
</protein>
<reference evidence="1 2" key="1">
    <citation type="submission" date="2016-12" db="EMBL/GenBank/DDBJ databases">
        <authorList>
            <person name="Song W.-J."/>
            <person name="Kurnit D.M."/>
        </authorList>
    </citation>
    <scope>NUCLEOTIDE SEQUENCE [LARGE SCALE GENOMIC DNA]</scope>
    <source>
        <strain evidence="1 2">DSM 11393</strain>
    </source>
</reference>
<dbReference type="RefSeq" id="WP_072696142.1">
    <property type="nucleotide sequence ID" value="NZ_FRDI01000003.1"/>
</dbReference>
<gene>
    <name evidence="1" type="ORF">SAMN02745728_00464</name>
</gene>
<organism evidence="1 2">
    <name type="scientific">Desulfovibrio litoralis DSM 11393</name>
    <dbReference type="NCBI Taxonomy" id="1121455"/>
    <lineage>
        <taxon>Bacteria</taxon>
        <taxon>Pseudomonadati</taxon>
        <taxon>Thermodesulfobacteriota</taxon>
        <taxon>Desulfovibrionia</taxon>
        <taxon>Desulfovibrionales</taxon>
        <taxon>Desulfovibrionaceae</taxon>
        <taxon>Desulfovibrio</taxon>
    </lineage>
</organism>
<proteinExistence type="predicted"/>
<accession>A0A1M7S5W9</accession>
<sequence length="134" mass="15361">MQVKCLHCSAEFTTTPKKYLSGKSVYCSKECYSQSRKKTTIVYCKLCGKILNNQKRKSRLYCSKSCAAQAKLLNGNIKKKCRMCNKIFYGKNITELFCSAQCNYLFNNGTEPLAPVFIVEETEYFRQPDPNLGF</sequence>
<evidence type="ECO:0000313" key="2">
    <source>
        <dbReference type="Proteomes" id="UP000186469"/>
    </source>
</evidence>
<evidence type="ECO:0000313" key="1">
    <source>
        <dbReference type="EMBL" id="SHN53866.1"/>
    </source>
</evidence>